<organism evidence="1 2">
    <name type="scientific">Argiope bruennichi</name>
    <name type="common">Wasp spider</name>
    <name type="synonym">Aranea bruennichi</name>
    <dbReference type="NCBI Taxonomy" id="94029"/>
    <lineage>
        <taxon>Eukaryota</taxon>
        <taxon>Metazoa</taxon>
        <taxon>Ecdysozoa</taxon>
        <taxon>Arthropoda</taxon>
        <taxon>Chelicerata</taxon>
        <taxon>Arachnida</taxon>
        <taxon>Araneae</taxon>
        <taxon>Araneomorphae</taxon>
        <taxon>Entelegynae</taxon>
        <taxon>Araneoidea</taxon>
        <taxon>Araneidae</taxon>
        <taxon>Argiope</taxon>
    </lineage>
</organism>
<sequence>MSARTVESCRCLVAWVMSARTVESCRCLVAWVMMGELWNRVVVWCVGNEWENCGIVSLFGGVGNEWENCGIVSLFGGVGNEWENCGIVSLLVAWVMSARTVNRVVVWWRGNNDTSLNLSLWNDCCFGLSQILSTCNWTIRKLSQNAIEDNVCIG</sequence>
<dbReference type="AlphaFoldDB" id="A0A8T0FQF3"/>
<reference evidence="1" key="2">
    <citation type="submission" date="2020-06" db="EMBL/GenBank/DDBJ databases">
        <authorList>
            <person name="Sheffer M."/>
        </authorList>
    </citation>
    <scope>NUCLEOTIDE SEQUENCE</scope>
</reference>
<evidence type="ECO:0000313" key="1">
    <source>
        <dbReference type="EMBL" id="KAF8793046.1"/>
    </source>
</evidence>
<comment type="caution">
    <text evidence="1">The sequence shown here is derived from an EMBL/GenBank/DDBJ whole genome shotgun (WGS) entry which is preliminary data.</text>
</comment>
<evidence type="ECO:0000313" key="2">
    <source>
        <dbReference type="Proteomes" id="UP000807504"/>
    </source>
</evidence>
<gene>
    <name evidence="1" type="ORF">HNY73_004575</name>
</gene>
<dbReference type="Proteomes" id="UP000807504">
    <property type="component" value="Unassembled WGS sequence"/>
</dbReference>
<protein>
    <submittedName>
        <fullName evidence="1">Uncharacterized protein</fullName>
    </submittedName>
</protein>
<reference evidence="1" key="1">
    <citation type="journal article" date="2020" name="bioRxiv">
        <title>Chromosome-level reference genome of the European wasp spider Argiope bruennichi: a resource for studies on range expansion and evolutionary adaptation.</title>
        <authorList>
            <person name="Sheffer M.M."/>
            <person name="Hoppe A."/>
            <person name="Krehenwinkel H."/>
            <person name="Uhl G."/>
            <person name="Kuss A.W."/>
            <person name="Jensen L."/>
            <person name="Jensen C."/>
            <person name="Gillespie R.G."/>
            <person name="Hoff K.J."/>
            <person name="Prost S."/>
        </authorList>
    </citation>
    <scope>NUCLEOTIDE SEQUENCE</scope>
</reference>
<proteinExistence type="predicted"/>
<name>A0A8T0FQF3_ARGBR</name>
<dbReference type="EMBL" id="JABXBU010000003">
    <property type="protein sequence ID" value="KAF8793046.1"/>
    <property type="molecule type" value="Genomic_DNA"/>
</dbReference>
<accession>A0A8T0FQF3</accession>
<keyword evidence="2" id="KW-1185">Reference proteome</keyword>